<evidence type="ECO:0000313" key="8">
    <source>
        <dbReference type="EMBL" id="CUS41052.1"/>
    </source>
</evidence>
<evidence type="ECO:0000256" key="1">
    <source>
        <dbReference type="ARBA" id="ARBA00004571"/>
    </source>
</evidence>
<dbReference type="PROSITE" id="PS01156">
    <property type="entry name" value="TONB_DEPENDENT_REC_2"/>
    <property type="match status" value="1"/>
</dbReference>
<evidence type="ECO:0000256" key="4">
    <source>
        <dbReference type="ARBA" id="ARBA00023077"/>
    </source>
</evidence>
<keyword evidence="5" id="KW-0472">Membrane</keyword>
<dbReference type="Gene3D" id="2.40.170.20">
    <property type="entry name" value="TonB-dependent receptor, beta-barrel domain"/>
    <property type="match status" value="1"/>
</dbReference>
<dbReference type="InterPro" id="IPR010917">
    <property type="entry name" value="TonB_rcpt_CS"/>
</dbReference>
<evidence type="ECO:0000256" key="2">
    <source>
        <dbReference type="ARBA" id="ARBA00022448"/>
    </source>
</evidence>
<evidence type="ECO:0000256" key="3">
    <source>
        <dbReference type="ARBA" id="ARBA00022692"/>
    </source>
</evidence>
<dbReference type="PANTHER" id="PTHR32552">
    <property type="entry name" value="FERRICHROME IRON RECEPTOR-RELATED"/>
    <property type="match status" value="1"/>
</dbReference>
<organism evidence="8">
    <name type="scientific">hydrothermal vent metagenome</name>
    <dbReference type="NCBI Taxonomy" id="652676"/>
    <lineage>
        <taxon>unclassified sequences</taxon>
        <taxon>metagenomes</taxon>
        <taxon>ecological metagenomes</taxon>
    </lineage>
</organism>
<reference evidence="8" key="1">
    <citation type="submission" date="2015-10" db="EMBL/GenBank/DDBJ databases">
        <authorList>
            <person name="Gilbert D.G."/>
        </authorList>
    </citation>
    <scope>NUCLEOTIDE SEQUENCE</scope>
</reference>
<protein>
    <submittedName>
        <fullName evidence="8">OMR family iron-siderophore receptor</fullName>
    </submittedName>
</protein>
<evidence type="ECO:0000256" key="5">
    <source>
        <dbReference type="ARBA" id="ARBA00023136"/>
    </source>
</evidence>
<keyword evidence="4" id="KW-0798">TonB box</keyword>
<dbReference type="InterPro" id="IPR036942">
    <property type="entry name" value="Beta-barrel_TonB_sf"/>
</dbReference>
<dbReference type="GO" id="GO:0015344">
    <property type="term" value="F:siderophore uptake transmembrane transporter activity"/>
    <property type="evidence" value="ECO:0007669"/>
    <property type="project" value="TreeGrafter"/>
</dbReference>
<dbReference type="InterPro" id="IPR000531">
    <property type="entry name" value="Beta-barrel_TonB"/>
</dbReference>
<proteinExistence type="predicted"/>
<keyword evidence="3" id="KW-0812">Transmembrane</keyword>
<dbReference type="AlphaFoldDB" id="A0A161JNE6"/>
<name>A0A161JNE6_9ZZZZ</name>
<gene>
    <name evidence="8" type="ORF">MGWOODY_Tha1943</name>
</gene>
<dbReference type="PROSITE" id="PS52016">
    <property type="entry name" value="TONB_DEPENDENT_REC_3"/>
    <property type="match status" value="1"/>
</dbReference>
<evidence type="ECO:0000259" key="7">
    <source>
        <dbReference type="Pfam" id="PF00593"/>
    </source>
</evidence>
<evidence type="ECO:0000256" key="6">
    <source>
        <dbReference type="ARBA" id="ARBA00023237"/>
    </source>
</evidence>
<accession>A0A161JNE6</accession>
<feature type="domain" description="TonB-dependent receptor-like beta-barrel" evidence="7">
    <location>
        <begin position="74"/>
        <end position="504"/>
    </location>
</feature>
<dbReference type="SUPFAM" id="SSF56935">
    <property type="entry name" value="Porins"/>
    <property type="match status" value="1"/>
</dbReference>
<keyword evidence="8" id="KW-0675">Receptor</keyword>
<keyword evidence="6" id="KW-0998">Cell outer membrane</keyword>
<dbReference type="GO" id="GO:0009279">
    <property type="term" value="C:cell outer membrane"/>
    <property type="evidence" value="ECO:0007669"/>
    <property type="project" value="UniProtKB-SubCell"/>
</dbReference>
<dbReference type="Pfam" id="PF00593">
    <property type="entry name" value="TonB_dep_Rec_b-barrel"/>
    <property type="match status" value="1"/>
</dbReference>
<dbReference type="PANTHER" id="PTHR32552:SF74">
    <property type="entry name" value="HYDROXAMATE SIDEROPHORE RECEPTOR FHUE"/>
    <property type="match status" value="1"/>
</dbReference>
<keyword evidence="2" id="KW-0813">Transport</keyword>
<dbReference type="InterPro" id="IPR039426">
    <property type="entry name" value="TonB-dep_rcpt-like"/>
</dbReference>
<comment type="subcellular location">
    <subcellularLocation>
        <location evidence="1">Cell outer membrane</location>
        <topology evidence="1">Multi-pass membrane protein</topology>
    </subcellularLocation>
</comment>
<sequence length="535" mass="59054">MGLGSRNEITATLDLASGLNETGSVRGRAVIHREQQDSFRDVGDSTQNIIYATTEADLSDETQLTLGGSIQENINNGATWGGIPAWYDDGTRTSFSRSKTTSADWAYWNTTHKNVFAEIKHSLNEKWDLNARYNYGTSDGESRLLYVFGNPNRATGDGITAYSGGNFGTESNYNMLDLFASGSYEMFGRDQEVSIGVSRSERHFTAYSAFATSVAPIGDFNEWDGTGYPEHIWGERFLYEEQTDTQTALYASTRINWTEQFSTIIGGRLTDLEIDRKAAAYNDAQVIEHNGIFTPYLGVLYAFNDTYTAYASYTEIFSPQNERSQSGEVLNPISGNSYELGLKAGFAEDQLLATVAVFKTLQDDLAAVDGTNTVSGSVDQAYKEAEGATSKGYEIELVGALTETWEVQLGWTKYEVEDAQGEKINTEQPRSIFKSYTRYQLPGALNKITVGGGINWESESYSTATNPVSGTPEKVQQEAFALVSLMAKYQITPEFSTQLNVDNLTDESYYTNIGTFGQIAYGSPRTLSLSAKYNF</sequence>
<dbReference type="EMBL" id="CZQC01000034">
    <property type="protein sequence ID" value="CUS41052.1"/>
    <property type="molecule type" value="Genomic_DNA"/>
</dbReference>